<dbReference type="Pfam" id="PF10670">
    <property type="entry name" value="DUF4198"/>
    <property type="match status" value="1"/>
</dbReference>
<feature type="signal peptide" evidence="1">
    <location>
        <begin position="1"/>
        <end position="26"/>
    </location>
</feature>
<feature type="chain" id="PRO_5046648151" evidence="1">
    <location>
        <begin position="27"/>
        <end position="246"/>
    </location>
</feature>
<protein>
    <submittedName>
        <fullName evidence="2">DUF4198 domain-containing protein</fullName>
    </submittedName>
</protein>
<keyword evidence="1" id="KW-0732">Signal</keyword>
<proteinExistence type="predicted"/>
<dbReference type="Proteomes" id="UP001500279">
    <property type="component" value="Unassembled WGS sequence"/>
</dbReference>
<comment type="caution">
    <text evidence="2">The sequence shown here is derived from an EMBL/GenBank/DDBJ whole genome shotgun (WGS) entry which is preliminary data.</text>
</comment>
<evidence type="ECO:0000313" key="2">
    <source>
        <dbReference type="EMBL" id="GAA0756108.1"/>
    </source>
</evidence>
<accession>A0ABN1K684</accession>
<gene>
    <name evidence="2" type="ORF">GCM10009107_34240</name>
</gene>
<dbReference type="InterPro" id="IPR019613">
    <property type="entry name" value="DUF4198"/>
</dbReference>
<evidence type="ECO:0000313" key="3">
    <source>
        <dbReference type="Proteomes" id="UP001500279"/>
    </source>
</evidence>
<organism evidence="2 3">
    <name type="scientific">Ideonella azotifigens</name>
    <dbReference type="NCBI Taxonomy" id="513160"/>
    <lineage>
        <taxon>Bacteria</taxon>
        <taxon>Pseudomonadati</taxon>
        <taxon>Pseudomonadota</taxon>
        <taxon>Betaproteobacteria</taxon>
        <taxon>Burkholderiales</taxon>
        <taxon>Sphaerotilaceae</taxon>
        <taxon>Ideonella</taxon>
    </lineage>
</organism>
<keyword evidence="3" id="KW-1185">Reference proteome</keyword>
<dbReference type="EMBL" id="BAAAEW010000022">
    <property type="protein sequence ID" value="GAA0756108.1"/>
    <property type="molecule type" value="Genomic_DNA"/>
</dbReference>
<dbReference type="RefSeq" id="WP_141284236.1">
    <property type="nucleotide sequence ID" value="NZ_BAAAEW010000022.1"/>
</dbReference>
<reference evidence="2 3" key="1">
    <citation type="journal article" date="2019" name="Int. J. Syst. Evol. Microbiol.">
        <title>The Global Catalogue of Microorganisms (GCM) 10K type strain sequencing project: providing services to taxonomists for standard genome sequencing and annotation.</title>
        <authorList>
            <consortium name="The Broad Institute Genomics Platform"/>
            <consortium name="The Broad Institute Genome Sequencing Center for Infectious Disease"/>
            <person name="Wu L."/>
            <person name="Ma J."/>
        </authorList>
    </citation>
    <scope>NUCLEOTIDE SEQUENCE [LARGE SCALE GENOMIC DNA]</scope>
    <source>
        <strain evidence="2 3">JCM 15503</strain>
    </source>
</reference>
<name>A0ABN1K684_9BURK</name>
<sequence>MKFPKLVAVAALTAGLIAASAAQAHAIWFAQRATQTALIYGVGADDLDMVKRLPLLNHYAAYDTAYKAIPVKLRPAGPIVLVDTDSPATILTADMDYGYWSKTPDGEWHKKGRSEVPGAVVSEHTKKYTVRINGPLSGPIPVLANQTLQIVPLASKLPDMLDQPLTVRVLYEGKPIAGAIVQNDYINDPDNAGVKTGADGTATIKVRNQGFNVLAATYNGPSDDPAKADATVHLATLSFTLQHAPE</sequence>
<evidence type="ECO:0000256" key="1">
    <source>
        <dbReference type="SAM" id="SignalP"/>
    </source>
</evidence>